<feature type="transmembrane region" description="Helical" evidence="1">
    <location>
        <begin position="6"/>
        <end position="27"/>
    </location>
</feature>
<keyword evidence="3" id="KW-1185">Reference proteome</keyword>
<evidence type="ECO:0000313" key="2">
    <source>
        <dbReference type="EMBL" id="ORY46179.1"/>
    </source>
</evidence>
<sequence length="51" mass="6594">MVIVRLKYLIIKLYSFLFLFLFFIFYFKNKMQINKILYRKKKKCHFIYKFL</sequence>
<protein>
    <submittedName>
        <fullName evidence="2">Uncharacterized protein</fullName>
    </submittedName>
</protein>
<dbReference type="AlphaFoldDB" id="A0A1Y2CGM7"/>
<name>A0A1Y2CGM7_9FUNG</name>
<proteinExistence type="predicted"/>
<reference evidence="2 3" key="1">
    <citation type="submission" date="2016-08" db="EMBL/GenBank/DDBJ databases">
        <title>A Parts List for Fungal Cellulosomes Revealed by Comparative Genomics.</title>
        <authorList>
            <consortium name="DOE Joint Genome Institute"/>
            <person name="Haitjema C.H."/>
            <person name="Gilmore S.P."/>
            <person name="Henske J.K."/>
            <person name="Solomon K.V."/>
            <person name="De Groot R."/>
            <person name="Kuo A."/>
            <person name="Mondo S.J."/>
            <person name="Salamov A.A."/>
            <person name="Labutti K."/>
            <person name="Zhao Z."/>
            <person name="Chiniquy J."/>
            <person name="Barry K."/>
            <person name="Brewer H.M."/>
            <person name="Purvine S.O."/>
            <person name="Wright A.T."/>
            <person name="Boxma B."/>
            <person name="Van Alen T."/>
            <person name="Hackstein J.H."/>
            <person name="Baker S.E."/>
            <person name="Grigoriev I.V."/>
            <person name="O'Malley M.A."/>
        </authorList>
    </citation>
    <scope>NUCLEOTIDE SEQUENCE [LARGE SCALE GENOMIC DNA]</scope>
    <source>
        <strain evidence="2 3">G1</strain>
    </source>
</reference>
<organism evidence="2 3">
    <name type="scientific">Neocallimastix californiae</name>
    <dbReference type="NCBI Taxonomy" id="1754190"/>
    <lineage>
        <taxon>Eukaryota</taxon>
        <taxon>Fungi</taxon>
        <taxon>Fungi incertae sedis</taxon>
        <taxon>Chytridiomycota</taxon>
        <taxon>Chytridiomycota incertae sedis</taxon>
        <taxon>Neocallimastigomycetes</taxon>
        <taxon>Neocallimastigales</taxon>
        <taxon>Neocallimastigaceae</taxon>
        <taxon>Neocallimastix</taxon>
    </lineage>
</organism>
<accession>A0A1Y2CGM7</accession>
<keyword evidence="1" id="KW-0812">Transmembrane</keyword>
<keyword evidence="1" id="KW-0472">Membrane</keyword>
<evidence type="ECO:0000256" key="1">
    <source>
        <dbReference type="SAM" id="Phobius"/>
    </source>
</evidence>
<dbReference type="Proteomes" id="UP000193920">
    <property type="component" value="Unassembled WGS sequence"/>
</dbReference>
<evidence type="ECO:0000313" key="3">
    <source>
        <dbReference type="Proteomes" id="UP000193920"/>
    </source>
</evidence>
<comment type="caution">
    <text evidence="2">The sequence shown here is derived from an EMBL/GenBank/DDBJ whole genome shotgun (WGS) entry which is preliminary data.</text>
</comment>
<dbReference type="EMBL" id="MCOG01000109">
    <property type="protein sequence ID" value="ORY46179.1"/>
    <property type="molecule type" value="Genomic_DNA"/>
</dbReference>
<gene>
    <name evidence="2" type="ORF">LY90DRAFT_14685</name>
</gene>
<keyword evidence="1" id="KW-1133">Transmembrane helix</keyword>